<dbReference type="InterPro" id="IPR002156">
    <property type="entry name" value="RNaseH_domain"/>
</dbReference>
<reference evidence="2 3" key="1">
    <citation type="journal article" date="2018" name="Front. Plant Sci.">
        <title>Red Clover (Trifolium pratense) and Zigzag Clover (T. medium) - A Picture of Genomic Similarities and Differences.</title>
        <authorList>
            <person name="Dluhosova J."/>
            <person name="Istvanek J."/>
            <person name="Nedelnik J."/>
            <person name="Repkova J."/>
        </authorList>
    </citation>
    <scope>NUCLEOTIDE SEQUENCE [LARGE SCALE GENOMIC DNA]</scope>
    <source>
        <strain evidence="3">cv. 10/8</strain>
        <tissue evidence="2">Leaf</tissue>
    </source>
</reference>
<accession>A0A392QHL0</accession>
<dbReference type="InterPro" id="IPR044730">
    <property type="entry name" value="RNase_H-like_dom_plant"/>
</dbReference>
<feature type="domain" description="RNase H type-1" evidence="1">
    <location>
        <begin position="68"/>
        <end position="151"/>
    </location>
</feature>
<protein>
    <submittedName>
        <fullName evidence="2">Cytochrome P450</fullName>
    </submittedName>
</protein>
<dbReference type="GO" id="GO:0003676">
    <property type="term" value="F:nucleic acid binding"/>
    <property type="evidence" value="ECO:0007669"/>
    <property type="project" value="InterPro"/>
</dbReference>
<keyword evidence="3" id="KW-1185">Reference proteome</keyword>
<dbReference type="SUPFAM" id="SSF53098">
    <property type="entry name" value="Ribonuclease H-like"/>
    <property type="match status" value="1"/>
</dbReference>
<dbReference type="GO" id="GO:0004523">
    <property type="term" value="F:RNA-DNA hybrid ribonuclease activity"/>
    <property type="evidence" value="ECO:0007669"/>
    <property type="project" value="InterPro"/>
</dbReference>
<dbReference type="PANTHER" id="PTHR47074">
    <property type="entry name" value="BNAC02G40300D PROTEIN"/>
    <property type="match status" value="1"/>
</dbReference>
<dbReference type="AlphaFoldDB" id="A0A392QHL0"/>
<proteinExistence type="predicted"/>
<dbReference type="InterPro" id="IPR052929">
    <property type="entry name" value="RNase_H-like_EbsB-rel"/>
</dbReference>
<comment type="caution">
    <text evidence="2">The sequence shown here is derived from an EMBL/GenBank/DDBJ whole genome shotgun (WGS) entry which is preliminary data.</text>
</comment>
<dbReference type="EMBL" id="LXQA010135669">
    <property type="protein sequence ID" value="MCI23364.1"/>
    <property type="molecule type" value="Genomic_DNA"/>
</dbReference>
<dbReference type="CDD" id="cd06222">
    <property type="entry name" value="RNase_H_like"/>
    <property type="match status" value="1"/>
</dbReference>
<dbReference type="Proteomes" id="UP000265520">
    <property type="component" value="Unassembled WGS sequence"/>
</dbReference>
<dbReference type="InterPro" id="IPR036397">
    <property type="entry name" value="RNaseH_sf"/>
</dbReference>
<feature type="non-terminal residue" evidence="2">
    <location>
        <position position="155"/>
    </location>
</feature>
<evidence type="ECO:0000313" key="2">
    <source>
        <dbReference type="EMBL" id="MCI23364.1"/>
    </source>
</evidence>
<name>A0A392QHL0_9FABA</name>
<dbReference type="PANTHER" id="PTHR47074:SF48">
    <property type="entry name" value="POLYNUCLEOTIDYL TRANSFERASE, RIBONUCLEASE H-LIKE SUPERFAMILY PROTEIN"/>
    <property type="match status" value="1"/>
</dbReference>
<evidence type="ECO:0000259" key="1">
    <source>
        <dbReference type="Pfam" id="PF13456"/>
    </source>
</evidence>
<dbReference type="InterPro" id="IPR012337">
    <property type="entry name" value="RNaseH-like_sf"/>
</dbReference>
<dbReference type="Gene3D" id="3.30.420.10">
    <property type="entry name" value="Ribonuclease H-like superfamily/Ribonuclease H"/>
    <property type="match status" value="1"/>
</dbReference>
<evidence type="ECO:0000313" key="3">
    <source>
        <dbReference type="Proteomes" id="UP000265520"/>
    </source>
</evidence>
<sequence length="155" mass="17870">MLWVLWNNRNNQVWNDTKEEGRSLGFKAWNLWNEWFLVQQHHNNNNAAVQQQHAFSWQKPSVGWQKCNVDAGFHRELNKTSAGWLLRDHSGLFVLEGTSWREGNCSIIEGEAIALLEAMREVEHRGITHVVFETDSKSVVDAIHNLRAGSSEFST</sequence>
<dbReference type="Pfam" id="PF13456">
    <property type="entry name" value="RVT_3"/>
    <property type="match status" value="1"/>
</dbReference>
<organism evidence="2 3">
    <name type="scientific">Trifolium medium</name>
    <dbReference type="NCBI Taxonomy" id="97028"/>
    <lineage>
        <taxon>Eukaryota</taxon>
        <taxon>Viridiplantae</taxon>
        <taxon>Streptophyta</taxon>
        <taxon>Embryophyta</taxon>
        <taxon>Tracheophyta</taxon>
        <taxon>Spermatophyta</taxon>
        <taxon>Magnoliopsida</taxon>
        <taxon>eudicotyledons</taxon>
        <taxon>Gunneridae</taxon>
        <taxon>Pentapetalae</taxon>
        <taxon>rosids</taxon>
        <taxon>fabids</taxon>
        <taxon>Fabales</taxon>
        <taxon>Fabaceae</taxon>
        <taxon>Papilionoideae</taxon>
        <taxon>50 kb inversion clade</taxon>
        <taxon>NPAAA clade</taxon>
        <taxon>Hologalegina</taxon>
        <taxon>IRL clade</taxon>
        <taxon>Trifolieae</taxon>
        <taxon>Trifolium</taxon>
    </lineage>
</organism>